<dbReference type="SUPFAM" id="SSF48264">
    <property type="entry name" value="Cytochrome P450"/>
    <property type="match status" value="1"/>
</dbReference>
<evidence type="ECO:0000256" key="2">
    <source>
        <dbReference type="ARBA" id="ARBA00022723"/>
    </source>
</evidence>
<dbReference type="InterPro" id="IPR036396">
    <property type="entry name" value="Cyt_P450_sf"/>
</dbReference>
<evidence type="ECO:0000313" key="6">
    <source>
        <dbReference type="Proteomes" id="UP000479710"/>
    </source>
</evidence>
<dbReference type="AlphaFoldDB" id="A0A6G1FF00"/>
<organism evidence="5 6">
    <name type="scientific">Oryza meyeriana var. granulata</name>
    <dbReference type="NCBI Taxonomy" id="110450"/>
    <lineage>
        <taxon>Eukaryota</taxon>
        <taxon>Viridiplantae</taxon>
        <taxon>Streptophyta</taxon>
        <taxon>Embryophyta</taxon>
        <taxon>Tracheophyta</taxon>
        <taxon>Spermatophyta</taxon>
        <taxon>Magnoliopsida</taxon>
        <taxon>Liliopsida</taxon>
        <taxon>Poales</taxon>
        <taxon>Poaceae</taxon>
        <taxon>BOP clade</taxon>
        <taxon>Oryzoideae</taxon>
        <taxon>Oryzeae</taxon>
        <taxon>Oryzinae</taxon>
        <taxon>Oryza</taxon>
        <taxon>Oryza meyeriana</taxon>
    </lineage>
</organism>
<reference evidence="5 6" key="1">
    <citation type="submission" date="2019-11" db="EMBL/GenBank/DDBJ databases">
        <title>Whole genome sequence of Oryza granulata.</title>
        <authorList>
            <person name="Li W."/>
        </authorList>
    </citation>
    <scope>NUCLEOTIDE SEQUENCE [LARGE SCALE GENOMIC DNA]</scope>
    <source>
        <strain evidence="6">cv. Menghai</strain>
        <tissue evidence="5">Leaf</tissue>
    </source>
</reference>
<dbReference type="PANTHER" id="PTHR24296">
    <property type="entry name" value="CYTOCHROME P450"/>
    <property type="match status" value="1"/>
</dbReference>
<comment type="similarity">
    <text evidence="1">Belongs to the cytochrome P450 family.</text>
</comment>
<evidence type="ECO:0000313" key="5">
    <source>
        <dbReference type="EMBL" id="KAF0935516.1"/>
    </source>
</evidence>
<evidence type="ECO:0000256" key="4">
    <source>
        <dbReference type="ARBA" id="ARBA00023004"/>
    </source>
</evidence>
<comment type="caution">
    <text evidence="5">The sequence shown here is derived from an EMBL/GenBank/DDBJ whole genome shotgun (WGS) entry which is preliminary data.</text>
</comment>
<dbReference type="GO" id="GO:0016705">
    <property type="term" value="F:oxidoreductase activity, acting on paired donors, with incorporation or reduction of molecular oxygen"/>
    <property type="evidence" value="ECO:0007669"/>
    <property type="project" value="InterPro"/>
</dbReference>
<dbReference type="Proteomes" id="UP000479710">
    <property type="component" value="Unassembled WGS sequence"/>
</dbReference>
<dbReference type="Pfam" id="PF00067">
    <property type="entry name" value="p450"/>
    <property type="match status" value="1"/>
</dbReference>
<name>A0A6G1FF00_9ORYZ</name>
<dbReference type="GO" id="GO:0020037">
    <property type="term" value="F:heme binding"/>
    <property type="evidence" value="ECO:0007669"/>
    <property type="project" value="InterPro"/>
</dbReference>
<keyword evidence="6" id="KW-1185">Reference proteome</keyword>
<keyword evidence="3" id="KW-0560">Oxidoreductase</keyword>
<protein>
    <submittedName>
        <fullName evidence="5">Uncharacterized protein</fullName>
    </submittedName>
</protein>
<dbReference type="GO" id="GO:0005506">
    <property type="term" value="F:iron ion binding"/>
    <property type="evidence" value="ECO:0007669"/>
    <property type="project" value="InterPro"/>
</dbReference>
<dbReference type="InterPro" id="IPR001128">
    <property type="entry name" value="Cyt_P450"/>
</dbReference>
<dbReference type="OrthoDB" id="1938411at2759"/>
<accession>A0A6G1FF00</accession>
<evidence type="ECO:0000256" key="3">
    <source>
        <dbReference type="ARBA" id="ARBA00023002"/>
    </source>
</evidence>
<keyword evidence="4" id="KW-0408">Iron</keyword>
<dbReference type="EMBL" id="SPHZ02000001">
    <property type="protein sequence ID" value="KAF0935516.1"/>
    <property type="molecule type" value="Genomic_DNA"/>
</dbReference>
<gene>
    <name evidence="5" type="ORF">E2562_034305</name>
</gene>
<keyword evidence="2" id="KW-0479">Metal-binding</keyword>
<evidence type="ECO:0000256" key="1">
    <source>
        <dbReference type="ARBA" id="ARBA00010617"/>
    </source>
</evidence>
<dbReference type="Gene3D" id="1.10.630.10">
    <property type="entry name" value="Cytochrome P450"/>
    <property type="match status" value="1"/>
</dbReference>
<sequence>MGPSFSRDLLGDGIFSADDEVWWCQRKAASLEFYFAKFRALTTSLLVKLVHRRLLSVLADAEAASATIDHQDVLLRLMFDNIYMIIFSVDPECLGPGLLEILFAKAFEDATEATILRFVTPTTVWHAMHMLSLGHERVLQRSLASVDKFAYDMICKRKEEFAYDMICKRKEEVAAEEETVPSAGH</sequence>
<proteinExistence type="inferred from homology"/>
<dbReference type="GO" id="GO:0004497">
    <property type="term" value="F:monooxygenase activity"/>
    <property type="evidence" value="ECO:0007669"/>
    <property type="project" value="InterPro"/>
</dbReference>